<sequence>LLCLLVFYFQEDEGPSAKRAATLWGDALLEQNLLQKGSRISLEKKSVRVYVTLYRFESLTRFSYFCSVRFRSIVPVLLLFEVVDPLQLLSASYSLETLMAAEFASDITLEQLGDEIGKAMGERDPKTVKNIVNVCGMEKALALFEETRKVESTGGMMTENGQRRRTPGGVFISLFKLDSEIPEDSPYRSANAARLSRRRGNLLSRCKGPHTLLRYRRGPILNHRAGTPSPPPAAPLERVERG</sequence>
<evidence type="ECO:0000256" key="5">
    <source>
        <dbReference type="ARBA" id="ARBA00022448"/>
    </source>
</evidence>
<keyword evidence="6" id="KW-0963">Cytoplasm</keyword>
<evidence type="ECO:0000256" key="6">
    <source>
        <dbReference type="ARBA" id="ARBA00022490"/>
    </source>
</evidence>
<evidence type="ECO:0000256" key="2">
    <source>
        <dbReference type="ARBA" id="ARBA00004496"/>
    </source>
</evidence>
<evidence type="ECO:0000256" key="7">
    <source>
        <dbReference type="ARBA" id="ARBA00022884"/>
    </source>
</evidence>
<dbReference type="GO" id="GO:0005634">
    <property type="term" value="C:nucleus"/>
    <property type="evidence" value="ECO:0007669"/>
    <property type="project" value="UniProtKB-SubCell"/>
</dbReference>
<dbReference type="Gene3D" id="1.10.10.1440">
    <property type="entry name" value="PHAX RNA-binding domain"/>
    <property type="match status" value="1"/>
</dbReference>
<name>A0A183FW66_HELPZ</name>
<evidence type="ECO:0000256" key="8">
    <source>
        <dbReference type="ARBA" id="ARBA00022927"/>
    </source>
</evidence>
<keyword evidence="5" id="KW-0813">Transport</keyword>
<keyword evidence="7" id="KW-0694">RNA-binding</keyword>
<protein>
    <recommendedName>
        <fullName evidence="4">Phosphorylated adapter RNA export protein</fullName>
    </recommendedName>
    <alternativeName>
        <fullName evidence="10">RNA U small nuclear RNA export adapter protein</fullName>
    </alternativeName>
</protein>
<evidence type="ECO:0000256" key="10">
    <source>
        <dbReference type="ARBA" id="ARBA00030834"/>
    </source>
</evidence>
<evidence type="ECO:0000256" key="11">
    <source>
        <dbReference type="SAM" id="MobiDB-lite"/>
    </source>
</evidence>
<evidence type="ECO:0000256" key="3">
    <source>
        <dbReference type="ARBA" id="ARBA00006094"/>
    </source>
</evidence>
<dbReference type="GO" id="GO:0003723">
    <property type="term" value="F:RNA binding"/>
    <property type="evidence" value="ECO:0007669"/>
    <property type="project" value="UniProtKB-KW"/>
</dbReference>
<evidence type="ECO:0000256" key="4">
    <source>
        <dbReference type="ARBA" id="ARBA00016856"/>
    </source>
</evidence>
<evidence type="ECO:0000259" key="12">
    <source>
        <dbReference type="Pfam" id="PF10258"/>
    </source>
</evidence>
<dbReference type="InterPro" id="IPR039047">
    <property type="entry name" value="PHAX"/>
</dbReference>
<dbReference type="GO" id="GO:0015031">
    <property type="term" value="P:protein transport"/>
    <property type="evidence" value="ECO:0007669"/>
    <property type="project" value="UniProtKB-KW"/>
</dbReference>
<comment type="subcellular location">
    <subcellularLocation>
        <location evidence="2">Cytoplasm</location>
    </subcellularLocation>
    <subcellularLocation>
        <location evidence="1">Nucleus</location>
    </subcellularLocation>
</comment>
<evidence type="ECO:0000313" key="13">
    <source>
        <dbReference type="Proteomes" id="UP000050761"/>
    </source>
</evidence>
<dbReference type="InterPro" id="IPR019385">
    <property type="entry name" value="PHAX_RNA-binding_domain"/>
</dbReference>
<proteinExistence type="inferred from homology"/>
<evidence type="ECO:0000313" key="14">
    <source>
        <dbReference type="WBParaSite" id="HPBE_0001264901-mRNA-1"/>
    </source>
</evidence>
<reference evidence="14" key="1">
    <citation type="submission" date="2019-09" db="UniProtKB">
        <authorList>
            <consortium name="WormBaseParasite"/>
        </authorList>
    </citation>
    <scope>IDENTIFICATION</scope>
</reference>
<dbReference type="GO" id="GO:0006408">
    <property type="term" value="P:snRNA export from nucleus"/>
    <property type="evidence" value="ECO:0007669"/>
    <property type="project" value="InterPro"/>
</dbReference>
<evidence type="ECO:0000256" key="9">
    <source>
        <dbReference type="ARBA" id="ARBA00023242"/>
    </source>
</evidence>
<dbReference type="Proteomes" id="UP000050761">
    <property type="component" value="Unassembled WGS sequence"/>
</dbReference>
<keyword evidence="9" id="KW-0539">Nucleus</keyword>
<dbReference type="AlphaFoldDB" id="A0A183FW66"/>
<keyword evidence="13" id="KW-1185">Reference proteome</keyword>
<dbReference type="Pfam" id="PF10258">
    <property type="entry name" value="PHAX_RNA-bd"/>
    <property type="match status" value="1"/>
</dbReference>
<dbReference type="WBParaSite" id="HPBE_0001264901-mRNA-1">
    <property type="protein sequence ID" value="HPBE_0001264901-mRNA-1"/>
    <property type="gene ID" value="HPBE_0001264901"/>
</dbReference>
<dbReference type="InterPro" id="IPR038092">
    <property type="entry name" value="PHAX_RNA-binding_sf"/>
</dbReference>
<accession>A0A183FW66</accession>
<dbReference type="PANTHER" id="PTHR13135">
    <property type="entry name" value="CYTOSOLIC RESINIFERATOXIN BINDING PROTEIN RBP-26"/>
    <property type="match status" value="1"/>
</dbReference>
<comment type="similarity">
    <text evidence="3">Belongs to the PHAX family.</text>
</comment>
<dbReference type="PANTHER" id="PTHR13135:SF0">
    <property type="entry name" value="PHOSPHORYLATED ADAPTER RNA EXPORT PROTEIN"/>
    <property type="match status" value="1"/>
</dbReference>
<organism evidence="13 14">
    <name type="scientific">Heligmosomoides polygyrus</name>
    <name type="common">Parasitic roundworm</name>
    <dbReference type="NCBI Taxonomy" id="6339"/>
    <lineage>
        <taxon>Eukaryota</taxon>
        <taxon>Metazoa</taxon>
        <taxon>Ecdysozoa</taxon>
        <taxon>Nematoda</taxon>
        <taxon>Chromadorea</taxon>
        <taxon>Rhabditida</taxon>
        <taxon>Rhabditina</taxon>
        <taxon>Rhabditomorpha</taxon>
        <taxon>Strongyloidea</taxon>
        <taxon>Heligmosomidae</taxon>
        <taxon>Heligmosomoides</taxon>
    </lineage>
</organism>
<dbReference type="GO" id="GO:0005737">
    <property type="term" value="C:cytoplasm"/>
    <property type="evidence" value="ECO:0007669"/>
    <property type="project" value="UniProtKB-SubCell"/>
</dbReference>
<feature type="domain" description="Phosphorylated adapter RNA export protein RNA-binding" evidence="12">
    <location>
        <begin position="114"/>
        <end position="184"/>
    </location>
</feature>
<feature type="region of interest" description="Disordered" evidence="11">
    <location>
        <begin position="220"/>
        <end position="242"/>
    </location>
</feature>
<evidence type="ECO:0000256" key="1">
    <source>
        <dbReference type="ARBA" id="ARBA00004123"/>
    </source>
</evidence>
<keyword evidence="8" id="KW-0653">Protein transport</keyword>